<dbReference type="SMART" id="SM00230">
    <property type="entry name" value="CysPc"/>
    <property type="match status" value="1"/>
</dbReference>
<dbReference type="Ensembl" id="ENSEBUT00000019266.1">
    <property type="protein sequence ID" value="ENSEBUP00000018690.1"/>
    <property type="gene ID" value="ENSEBUG00000011668.1"/>
</dbReference>
<accession>A0A8C4WY25</accession>
<dbReference type="PROSITE" id="PS50203">
    <property type="entry name" value="CALPAIN_CAT"/>
    <property type="match status" value="1"/>
</dbReference>
<dbReference type="SUPFAM" id="SSF49562">
    <property type="entry name" value="C2 domain (Calcium/lipid-binding domain, CaLB)"/>
    <property type="match status" value="1"/>
</dbReference>
<feature type="active site" evidence="5 6">
    <location>
        <position position="249"/>
    </location>
</feature>
<evidence type="ECO:0000313" key="8">
    <source>
        <dbReference type="Ensembl" id="ENSEBUP00000018690.1"/>
    </source>
</evidence>
<feature type="domain" description="Calpain catalytic" evidence="7">
    <location>
        <begin position="24"/>
        <end position="341"/>
    </location>
</feature>
<keyword evidence="4 6" id="KW-0788">Thiol protease</keyword>
<sequence>MRLWAFHGQSYARIRQECERTGEPFQDPCFPAENESLVSQGLPKQPVQWQRPWELCEVPRLVVNGISVQDLHQGSLGNCWFVAACSCLATQESIWRKVIPDVEGQEWDRVSPRSHPGIFRFVFCRFGRRVEVVVDDRLPTIQGKLLYCHSSDANEFWSALLEKAYAKLNGCYETLDGGSVAEALVDFTAGVSERIRLARGDYANDVALRYRLYSDLQKAHEHGALLACYIEPALEEIGMQMPCGLVKGHAYAVTEVRAARKGASTALACTAGEKILLLQLRNPWGRREWVGAWSDQSPEWNELSQAEKERMKLTVNNDGEFWMSMEDWCKEFTDAVVCRMPHKAWFSLRKNWQEATIFGEWSPHPEELKNRAGGCGNHPSHLQNPQYAFEVSGGETEFLFYLEQEERAFSRSRQIKKLTIGFEIFKVELNRRFRIHGRASSICRSEFINSRAVFRRQTLSHGRYVLVPSTFEPGQTECFLIRIFSEYNSKLQELTHDCPKRTCWNLMLGYPVQVTSLILQKALGLGSSDNKVYAVICCEAQKVRTADVDMQIETMFDAGVIFYQKLPEKPVTIQLWLHGVLADTFLGEAEVPVDKTHCAQRTLELPLRHRGKRAGEEEPVTGSVTVETVTSNDLRAL</sequence>
<keyword evidence="3 6" id="KW-0378">Hydrolase</keyword>
<dbReference type="InterPro" id="IPR035892">
    <property type="entry name" value="C2_domain_sf"/>
</dbReference>
<feature type="active site" evidence="5 6">
    <location>
        <position position="282"/>
    </location>
</feature>
<evidence type="ECO:0000256" key="1">
    <source>
        <dbReference type="ARBA" id="ARBA00007623"/>
    </source>
</evidence>
<evidence type="ECO:0000313" key="9">
    <source>
        <dbReference type="Proteomes" id="UP000694388"/>
    </source>
</evidence>
<evidence type="ECO:0000256" key="2">
    <source>
        <dbReference type="ARBA" id="ARBA00022670"/>
    </source>
</evidence>
<dbReference type="InterPro" id="IPR001300">
    <property type="entry name" value="Peptidase_C2_calpain_cat"/>
</dbReference>
<evidence type="ECO:0000256" key="5">
    <source>
        <dbReference type="PIRSR" id="PIRSR622684-1"/>
    </source>
</evidence>
<dbReference type="PROSITE" id="PS00139">
    <property type="entry name" value="THIOL_PROTEASE_CYS"/>
    <property type="match status" value="1"/>
</dbReference>
<organism evidence="8 9">
    <name type="scientific">Eptatretus burgeri</name>
    <name type="common">Inshore hagfish</name>
    <dbReference type="NCBI Taxonomy" id="7764"/>
    <lineage>
        <taxon>Eukaryota</taxon>
        <taxon>Metazoa</taxon>
        <taxon>Chordata</taxon>
        <taxon>Craniata</taxon>
        <taxon>Vertebrata</taxon>
        <taxon>Cyclostomata</taxon>
        <taxon>Myxini</taxon>
        <taxon>Myxiniformes</taxon>
        <taxon>Myxinidae</taxon>
        <taxon>Eptatretinae</taxon>
        <taxon>Eptatretus</taxon>
    </lineage>
</organism>
<dbReference type="InterPro" id="IPR022684">
    <property type="entry name" value="Calpain_cysteine_protease"/>
</dbReference>
<protein>
    <submittedName>
        <fullName evidence="8">Si:dkey-19b23.13</fullName>
    </submittedName>
</protein>
<dbReference type="FunFam" id="3.90.70.10:FF:000114">
    <property type="entry name" value="Calpain a"/>
    <property type="match status" value="1"/>
</dbReference>
<dbReference type="SMART" id="SM00720">
    <property type="entry name" value="calpain_III"/>
    <property type="match status" value="1"/>
</dbReference>
<dbReference type="GO" id="GO:0006508">
    <property type="term" value="P:proteolysis"/>
    <property type="evidence" value="ECO:0007669"/>
    <property type="project" value="UniProtKB-KW"/>
</dbReference>
<proteinExistence type="inferred from homology"/>
<dbReference type="InterPro" id="IPR000169">
    <property type="entry name" value="Pept_cys_AS"/>
</dbReference>
<evidence type="ECO:0000259" key="7">
    <source>
        <dbReference type="PROSITE" id="PS50203"/>
    </source>
</evidence>
<comment type="similarity">
    <text evidence="1">Belongs to the peptidase C2 family.</text>
</comment>
<dbReference type="FunFam" id="2.60.120.380:FF:000003">
    <property type="entry name" value="Calpain 5"/>
    <property type="match status" value="1"/>
</dbReference>
<feature type="active site" evidence="5 6">
    <location>
        <position position="79"/>
    </location>
</feature>
<dbReference type="InterPro" id="IPR022682">
    <property type="entry name" value="Calpain_domain_III"/>
</dbReference>
<dbReference type="PANTHER" id="PTHR10183">
    <property type="entry name" value="CALPAIN"/>
    <property type="match status" value="1"/>
</dbReference>
<evidence type="ECO:0000256" key="4">
    <source>
        <dbReference type="ARBA" id="ARBA00022807"/>
    </source>
</evidence>
<reference evidence="8" key="1">
    <citation type="submission" date="2025-08" db="UniProtKB">
        <authorList>
            <consortium name="Ensembl"/>
        </authorList>
    </citation>
    <scope>IDENTIFICATION</scope>
</reference>
<dbReference type="AlphaFoldDB" id="A0A8C4WY25"/>
<dbReference type="PRINTS" id="PR00704">
    <property type="entry name" value="CALPAIN"/>
</dbReference>
<dbReference type="Pfam" id="PF01067">
    <property type="entry name" value="Calpain_III"/>
    <property type="match status" value="1"/>
</dbReference>
<dbReference type="CDD" id="cd00044">
    <property type="entry name" value="CysPc"/>
    <property type="match status" value="1"/>
</dbReference>
<dbReference type="GO" id="GO:0005737">
    <property type="term" value="C:cytoplasm"/>
    <property type="evidence" value="ECO:0007669"/>
    <property type="project" value="TreeGrafter"/>
</dbReference>
<dbReference type="Proteomes" id="UP000694388">
    <property type="component" value="Unplaced"/>
</dbReference>
<dbReference type="SUPFAM" id="SSF49758">
    <property type="entry name" value="Calpain large subunit, middle domain (domain III)"/>
    <property type="match status" value="1"/>
</dbReference>
<dbReference type="InterPro" id="IPR036213">
    <property type="entry name" value="Calpain_III_sf"/>
</dbReference>
<evidence type="ECO:0000256" key="6">
    <source>
        <dbReference type="PROSITE-ProRule" id="PRU00239"/>
    </source>
</evidence>
<dbReference type="InterPro" id="IPR022683">
    <property type="entry name" value="Calpain_III"/>
</dbReference>
<dbReference type="SUPFAM" id="SSF54001">
    <property type="entry name" value="Cysteine proteinases"/>
    <property type="match status" value="1"/>
</dbReference>
<dbReference type="GeneTree" id="ENSGT00940000156128"/>
<keyword evidence="2 6" id="KW-0645">Protease</keyword>
<dbReference type="Gene3D" id="3.90.70.10">
    <property type="entry name" value="Cysteine proteinases"/>
    <property type="match status" value="1"/>
</dbReference>
<dbReference type="GO" id="GO:0004198">
    <property type="term" value="F:calcium-dependent cysteine-type endopeptidase activity"/>
    <property type="evidence" value="ECO:0007669"/>
    <property type="project" value="InterPro"/>
</dbReference>
<dbReference type="Gene3D" id="2.60.120.380">
    <property type="match status" value="1"/>
</dbReference>
<dbReference type="PANTHER" id="PTHR10183:SF379">
    <property type="entry name" value="CALPAIN-5"/>
    <property type="match status" value="1"/>
</dbReference>
<evidence type="ECO:0000256" key="3">
    <source>
        <dbReference type="ARBA" id="ARBA00022801"/>
    </source>
</evidence>
<keyword evidence="9" id="KW-1185">Reference proteome</keyword>
<dbReference type="Pfam" id="PF00648">
    <property type="entry name" value="Peptidase_C2"/>
    <property type="match status" value="1"/>
</dbReference>
<dbReference type="InterPro" id="IPR038765">
    <property type="entry name" value="Papain-like_cys_pep_sf"/>
</dbReference>
<reference evidence="8" key="2">
    <citation type="submission" date="2025-09" db="UniProtKB">
        <authorList>
            <consortium name="Ensembl"/>
        </authorList>
    </citation>
    <scope>IDENTIFICATION</scope>
</reference>
<name>A0A8C4WY25_EPTBU</name>